<dbReference type="AlphaFoldDB" id="A0A9Q0C3J6"/>
<proteinExistence type="inferred from homology"/>
<keyword evidence="5 8" id="KW-0472">Membrane</keyword>
<protein>
    <submittedName>
        <fullName evidence="9">Uncharacterized protein</fullName>
    </submittedName>
</protein>
<evidence type="ECO:0000256" key="3">
    <source>
        <dbReference type="ARBA" id="ARBA00022729"/>
    </source>
</evidence>
<evidence type="ECO:0000256" key="6">
    <source>
        <dbReference type="ARBA" id="ARBA00029467"/>
    </source>
</evidence>
<dbReference type="Pfam" id="PF06749">
    <property type="entry name" value="DUF1218"/>
    <property type="match status" value="1"/>
</dbReference>
<accession>A0A9Q0C3J6</accession>
<feature type="transmembrane region" description="Helical" evidence="8">
    <location>
        <begin position="88"/>
        <end position="112"/>
    </location>
</feature>
<evidence type="ECO:0000256" key="2">
    <source>
        <dbReference type="ARBA" id="ARBA00022692"/>
    </source>
</evidence>
<name>A0A9Q0C3J6_9POAL</name>
<reference evidence="9" key="1">
    <citation type="journal article" date="2022" name="Cell">
        <title>Repeat-based holocentromeres influence genome architecture and karyotype evolution.</title>
        <authorList>
            <person name="Hofstatter P.G."/>
            <person name="Thangavel G."/>
            <person name="Lux T."/>
            <person name="Neumann P."/>
            <person name="Vondrak T."/>
            <person name="Novak P."/>
            <person name="Zhang M."/>
            <person name="Costa L."/>
            <person name="Castellani M."/>
            <person name="Scott A."/>
            <person name="Toegelov H."/>
            <person name="Fuchs J."/>
            <person name="Mata-Sucre Y."/>
            <person name="Dias Y."/>
            <person name="Vanzela A.L.L."/>
            <person name="Huettel B."/>
            <person name="Almeida C.C.S."/>
            <person name="Simkova H."/>
            <person name="Souza G."/>
            <person name="Pedrosa-Harand A."/>
            <person name="Macas J."/>
            <person name="Mayer K.F.X."/>
            <person name="Houben A."/>
            <person name="Marques A."/>
        </authorList>
    </citation>
    <scope>NUCLEOTIDE SEQUENCE</scope>
    <source>
        <strain evidence="9">RhyBre1mFocal</strain>
    </source>
</reference>
<organism evidence="9 10">
    <name type="scientific">Rhynchospora breviuscula</name>
    <dbReference type="NCBI Taxonomy" id="2022672"/>
    <lineage>
        <taxon>Eukaryota</taxon>
        <taxon>Viridiplantae</taxon>
        <taxon>Streptophyta</taxon>
        <taxon>Embryophyta</taxon>
        <taxon>Tracheophyta</taxon>
        <taxon>Spermatophyta</taxon>
        <taxon>Magnoliopsida</taxon>
        <taxon>Liliopsida</taxon>
        <taxon>Poales</taxon>
        <taxon>Cyperaceae</taxon>
        <taxon>Cyperoideae</taxon>
        <taxon>Rhynchosporeae</taxon>
        <taxon>Rhynchospora</taxon>
    </lineage>
</organism>
<evidence type="ECO:0000256" key="5">
    <source>
        <dbReference type="ARBA" id="ARBA00023136"/>
    </source>
</evidence>
<sequence>MALSAHTKFVLYLAFTGLLSFVFGIVAEHKKPPFGTPIQGTGVVVCSFPKDLSIGFGIISILLAIKTSVLGASSVLSAKDIPRKALFGYRLFFIFYHLAIGVACSGVGMMLWTTVTELLHHLRKVHHNLEYTCPTAKTGMFGGAAFLHLDAMLLWVVISMIVSNVREDLHRTDEDEAESQGNRVDDGYSM</sequence>
<feature type="transmembrane region" description="Helical" evidence="8">
    <location>
        <begin position="9"/>
        <end position="27"/>
    </location>
</feature>
<keyword evidence="4 8" id="KW-1133">Transmembrane helix</keyword>
<dbReference type="EMBL" id="JAMQYH010000005">
    <property type="protein sequence ID" value="KAJ1686570.1"/>
    <property type="molecule type" value="Genomic_DNA"/>
</dbReference>
<comment type="similarity">
    <text evidence="6">Belongs to the DESIGUAL family.</text>
</comment>
<dbReference type="InterPro" id="IPR009606">
    <property type="entry name" value="DEAL/Modifying_wall_lignin1/2"/>
</dbReference>
<comment type="caution">
    <text evidence="9">The sequence shown here is derived from an EMBL/GenBank/DDBJ whole genome shotgun (WGS) entry which is preliminary data.</text>
</comment>
<dbReference type="Proteomes" id="UP001151287">
    <property type="component" value="Unassembled WGS sequence"/>
</dbReference>
<gene>
    <name evidence="9" type="ORF">LUZ63_017960</name>
</gene>
<evidence type="ECO:0000313" key="9">
    <source>
        <dbReference type="EMBL" id="KAJ1686570.1"/>
    </source>
</evidence>
<dbReference type="PANTHER" id="PTHR31769">
    <property type="entry name" value="OS07G0462200 PROTEIN-RELATED"/>
    <property type="match status" value="1"/>
</dbReference>
<comment type="subcellular location">
    <subcellularLocation>
        <location evidence="1">Endomembrane system</location>
        <topology evidence="1">Multi-pass membrane protein</topology>
    </subcellularLocation>
</comment>
<dbReference type="OrthoDB" id="1931917at2759"/>
<evidence type="ECO:0000313" key="10">
    <source>
        <dbReference type="Proteomes" id="UP001151287"/>
    </source>
</evidence>
<keyword evidence="10" id="KW-1185">Reference proteome</keyword>
<evidence type="ECO:0000256" key="7">
    <source>
        <dbReference type="SAM" id="MobiDB-lite"/>
    </source>
</evidence>
<dbReference type="InterPro" id="IPR052222">
    <property type="entry name" value="DESIGUAL"/>
</dbReference>
<feature type="transmembrane region" description="Helical" evidence="8">
    <location>
        <begin position="54"/>
        <end position="76"/>
    </location>
</feature>
<evidence type="ECO:0000256" key="4">
    <source>
        <dbReference type="ARBA" id="ARBA00022989"/>
    </source>
</evidence>
<feature type="region of interest" description="Disordered" evidence="7">
    <location>
        <begin position="171"/>
        <end position="190"/>
    </location>
</feature>
<dbReference type="GO" id="GO:0012505">
    <property type="term" value="C:endomembrane system"/>
    <property type="evidence" value="ECO:0007669"/>
    <property type="project" value="UniProtKB-SubCell"/>
</dbReference>
<keyword evidence="3" id="KW-0732">Signal</keyword>
<evidence type="ECO:0000256" key="1">
    <source>
        <dbReference type="ARBA" id="ARBA00004127"/>
    </source>
</evidence>
<feature type="transmembrane region" description="Helical" evidence="8">
    <location>
        <begin position="140"/>
        <end position="162"/>
    </location>
</feature>
<keyword evidence="2 8" id="KW-0812">Transmembrane</keyword>
<evidence type="ECO:0000256" key="8">
    <source>
        <dbReference type="SAM" id="Phobius"/>
    </source>
</evidence>